<gene>
    <name evidence="1" type="ORF">HXO58_07170</name>
</gene>
<dbReference type="AlphaFoldDB" id="A0A930L4A1"/>
<comment type="caution">
    <text evidence="1">The sequence shown here is derived from an EMBL/GenBank/DDBJ whole genome shotgun (WGS) entry which is preliminary data.</text>
</comment>
<protein>
    <submittedName>
        <fullName evidence="1">Uncharacterized protein</fullName>
    </submittedName>
</protein>
<evidence type="ECO:0000313" key="1">
    <source>
        <dbReference type="EMBL" id="MBF1659599.1"/>
    </source>
</evidence>
<name>A0A930L4A1_9MICC</name>
<accession>A0A930L4A1</accession>
<organism evidence="1 2">
    <name type="scientific">Rothia mucilaginosa</name>
    <dbReference type="NCBI Taxonomy" id="43675"/>
    <lineage>
        <taxon>Bacteria</taxon>
        <taxon>Bacillati</taxon>
        <taxon>Actinomycetota</taxon>
        <taxon>Actinomycetes</taxon>
        <taxon>Micrococcales</taxon>
        <taxon>Micrococcaceae</taxon>
        <taxon>Rothia</taxon>
    </lineage>
</organism>
<dbReference type="EMBL" id="JABZXL010000020">
    <property type="protein sequence ID" value="MBF1659599.1"/>
    <property type="molecule type" value="Genomic_DNA"/>
</dbReference>
<sequence>MTEHLFHRHMPALRICYSINLHEHHGEIMLRIGMLAGVLDLKGANFRSFAYAHLSRIVEYSTYMLLLLGEKDPMGRYIAEFEAAKEKHPGHTFDLTDVPSLDKYWALAEEAGEVAAALTYDNDKDTGHKAEVVSEVVQVGALALAWMVAICKKEKSR</sequence>
<proteinExistence type="predicted"/>
<reference evidence="1" key="1">
    <citation type="submission" date="2020-04" db="EMBL/GenBank/DDBJ databases">
        <title>Deep metagenomics examines the oral microbiome during advanced dental caries in children, revealing novel taxa and co-occurrences with host molecules.</title>
        <authorList>
            <person name="Baker J.L."/>
            <person name="Morton J.T."/>
            <person name="Dinis M."/>
            <person name="Alvarez R."/>
            <person name="Tran N.C."/>
            <person name="Knight R."/>
            <person name="Edlund A."/>
        </authorList>
    </citation>
    <scope>NUCLEOTIDE SEQUENCE</scope>
    <source>
        <strain evidence="1">JCVI_29_bin.11</strain>
    </source>
</reference>
<evidence type="ECO:0000313" key="2">
    <source>
        <dbReference type="Proteomes" id="UP000713964"/>
    </source>
</evidence>
<dbReference type="Proteomes" id="UP000713964">
    <property type="component" value="Unassembled WGS sequence"/>
</dbReference>